<reference evidence="1" key="1">
    <citation type="journal article" date="2019" name="bioRxiv">
        <title>The Genome of the Zebra Mussel, Dreissena polymorpha: A Resource for Invasive Species Research.</title>
        <authorList>
            <person name="McCartney M.A."/>
            <person name="Auch B."/>
            <person name="Kono T."/>
            <person name="Mallez S."/>
            <person name="Zhang Y."/>
            <person name="Obille A."/>
            <person name="Becker A."/>
            <person name="Abrahante J.E."/>
            <person name="Garbe J."/>
            <person name="Badalamenti J.P."/>
            <person name="Herman A."/>
            <person name="Mangelson H."/>
            <person name="Liachko I."/>
            <person name="Sullivan S."/>
            <person name="Sone E.D."/>
            <person name="Koren S."/>
            <person name="Silverstein K.A.T."/>
            <person name="Beckman K.B."/>
            <person name="Gohl D.M."/>
        </authorList>
    </citation>
    <scope>NUCLEOTIDE SEQUENCE</scope>
    <source>
        <strain evidence="1">Duluth1</strain>
        <tissue evidence="1">Whole animal</tissue>
    </source>
</reference>
<sequence length="51" mass="5754">MIRLPISMTSAELHALVTRCFPMLASTGYQYMYNPVGRSMMVTDAETPEQL</sequence>
<proteinExistence type="predicted"/>
<evidence type="ECO:0000313" key="1">
    <source>
        <dbReference type="EMBL" id="KAH3751489.1"/>
    </source>
</evidence>
<evidence type="ECO:0000313" key="2">
    <source>
        <dbReference type="Proteomes" id="UP000828390"/>
    </source>
</evidence>
<organism evidence="1 2">
    <name type="scientific">Dreissena polymorpha</name>
    <name type="common">Zebra mussel</name>
    <name type="synonym">Mytilus polymorpha</name>
    <dbReference type="NCBI Taxonomy" id="45954"/>
    <lineage>
        <taxon>Eukaryota</taxon>
        <taxon>Metazoa</taxon>
        <taxon>Spiralia</taxon>
        <taxon>Lophotrochozoa</taxon>
        <taxon>Mollusca</taxon>
        <taxon>Bivalvia</taxon>
        <taxon>Autobranchia</taxon>
        <taxon>Heteroconchia</taxon>
        <taxon>Euheterodonta</taxon>
        <taxon>Imparidentia</taxon>
        <taxon>Neoheterodontei</taxon>
        <taxon>Myida</taxon>
        <taxon>Dreissenoidea</taxon>
        <taxon>Dreissenidae</taxon>
        <taxon>Dreissena</taxon>
    </lineage>
</organism>
<comment type="caution">
    <text evidence="1">The sequence shown here is derived from an EMBL/GenBank/DDBJ whole genome shotgun (WGS) entry which is preliminary data.</text>
</comment>
<keyword evidence="2" id="KW-1185">Reference proteome</keyword>
<gene>
    <name evidence="1" type="ORF">DPMN_186049</name>
</gene>
<name>A0A9D4DPT2_DREPO</name>
<accession>A0A9D4DPT2</accession>
<dbReference type="Proteomes" id="UP000828390">
    <property type="component" value="Unassembled WGS sequence"/>
</dbReference>
<dbReference type="EMBL" id="JAIWYP010000010">
    <property type="protein sequence ID" value="KAH3751489.1"/>
    <property type="molecule type" value="Genomic_DNA"/>
</dbReference>
<dbReference type="AlphaFoldDB" id="A0A9D4DPT2"/>
<reference evidence="1" key="2">
    <citation type="submission" date="2020-11" db="EMBL/GenBank/DDBJ databases">
        <authorList>
            <person name="McCartney M.A."/>
            <person name="Auch B."/>
            <person name="Kono T."/>
            <person name="Mallez S."/>
            <person name="Becker A."/>
            <person name="Gohl D.M."/>
            <person name="Silverstein K.A.T."/>
            <person name="Koren S."/>
            <person name="Bechman K.B."/>
            <person name="Herman A."/>
            <person name="Abrahante J.E."/>
            <person name="Garbe J."/>
        </authorList>
    </citation>
    <scope>NUCLEOTIDE SEQUENCE</scope>
    <source>
        <strain evidence="1">Duluth1</strain>
        <tissue evidence="1">Whole animal</tissue>
    </source>
</reference>
<protein>
    <submittedName>
        <fullName evidence="1">Uncharacterized protein</fullName>
    </submittedName>
</protein>